<dbReference type="EMBL" id="PRLF01000024">
    <property type="protein sequence ID" value="RAW63774.1"/>
    <property type="molecule type" value="Genomic_DNA"/>
</dbReference>
<sequence>MTLEEACRLIDPATDMDALAEIEYYNGFKGKEAAAKALREAGQMVVDFVRKMSWHDAKNPPPVHDESWKEKSGEKHLCMMSDIVWVCCGSGNTMKGWFENGTWYIEDGRRADSTPYGEVKLWVPLLEPPEVKSYE</sequence>
<evidence type="ECO:0000313" key="1">
    <source>
        <dbReference type="EMBL" id="RAW63774.1"/>
    </source>
</evidence>
<reference evidence="1 2" key="1">
    <citation type="submission" date="2018-02" db="EMBL/GenBank/DDBJ databases">
        <title>Complete genome sequencing of Faecalibacterium prausnitzii strains isolated from the human gut.</title>
        <authorList>
            <person name="Fitzgerald B.C."/>
            <person name="Shkoporov A.N."/>
            <person name="Ross P.R."/>
            <person name="Hill C."/>
        </authorList>
    </citation>
    <scope>NUCLEOTIDE SEQUENCE [LARGE SCALE GENOMIC DNA]</scope>
    <source>
        <strain evidence="1 2">APC924/119</strain>
    </source>
</reference>
<protein>
    <recommendedName>
        <fullName evidence="3">DUF551 domain-containing protein</fullName>
    </recommendedName>
</protein>
<evidence type="ECO:0000313" key="2">
    <source>
        <dbReference type="Proteomes" id="UP000250550"/>
    </source>
</evidence>
<gene>
    <name evidence="1" type="ORF">C4N21_12685</name>
</gene>
<accession>A0A329UR32</accession>
<dbReference type="RefSeq" id="WP_112121990.1">
    <property type="nucleotide sequence ID" value="NZ_PRLF01000024.1"/>
</dbReference>
<dbReference type="AlphaFoldDB" id="A0A329UR32"/>
<dbReference type="Proteomes" id="UP000250550">
    <property type="component" value="Unassembled WGS sequence"/>
</dbReference>
<comment type="caution">
    <text evidence="1">The sequence shown here is derived from an EMBL/GenBank/DDBJ whole genome shotgun (WGS) entry which is preliminary data.</text>
</comment>
<proteinExistence type="predicted"/>
<evidence type="ECO:0008006" key="3">
    <source>
        <dbReference type="Google" id="ProtNLM"/>
    </source>
</evidence>
<organism evidence="1 2">
    <name type="scientific">Faecalibacterium prausnitzii</name>
    <dbReference type="NCBI Taxonomy" id="853"/>
    <lineage>
        <taxon>Bacteria</taxon>
        <taxon>Bacillati</taxon>
        <taxon>Bacillota</taxon>
        <taxon>Clostridia</taxon>
        <taxon>Eubacteriales</taxon>
        <taxon>Oscillospiraceae</taxon>
        <taxon>Faecalibacterium</taxon>
    </lineage>
</organism>
<name>A0A329UR32_9FIRM</name>